<keyword evidence="1" id="KW-0193">Cuticle</keyword>
<dbReference type="HOGENOM" id="CLU_297586_0_0_1"/>
<dbReference type="OrthoDB" id="8196648at2759"/>
<proteinExistence type="predicted"/>
<dbReference type="PROSITE" id="PS51155">
    <property type="entry name" value="CHIT_BIND_RR_2"/>
    <property type="match status" value="2"/>
</dbReference>
<dbReference type="Pfam" id="PF14637">
    <property type="entry name" value="FNIP_M"/>
    <property type="match status" value="1"/>
</dbReference>
<dbReference type="Proteomes" id="UP000000304">
    <property type="component" value="Chromosome 3L"/>
</dbReference>
<evidence type="ECO:0000256" key="1">
    <source>
        <dbReference type="PROSITE-ProRule" id="PRU00497"/>
    </source>
</evidence>
<dbReference type="GO" id="GO:0051087">
    <property type="term" value="F:protein-folding chaperone binding"/>
    <property type="evidence" value="ECO:0007669"/>
    <property type="project" value="TreeGrafter"/>
</dbReference>
<evidence type="ECO:0000256" key="2">
    <source>
        <dbReference type="SAM" id="MobiDB-lite"/>
    </source>
</evidence>
<dbReference type="AlphaFoldDB" id="B4QND0"/>
<dbReference type="InterPro" id="IPR028084">
    <property type="entry name" value="FNIP_N_dom"/>
</dbReference>
<dbReference type="InterPro" id="IPR028085">
    <property type="entry name" value="FNIP_mid_dom"/>
</dbReference>
<sequence length="1012" mass="107097">MHTPPFKSNRFPFEGSQVRVLLYKEDDTRRLLFDSNALQKVTHKDPSATSASISSSSTSGGGKFLKNEKYTSLQNGKIPSKSHSSNGSNFIEVCAEYGYKHNRPSGADITPVGEMVFGSLPMSFCGTALKVHWLPEPSRILCSQVYLTPTSNGGSGHSPYSTLSTNSLATPRTSICSEHGSMDGLSMNSFSMPFSVSVGRQMSLTPPLDVPATPADQQSLSIHSMDSSGPRYSSTYSTATDSGYSASASGSGAGGDQWSYQYSSTRSSLGSVLSDQSDAMRKLSMDSACYTGSPYLDGFASDGCLQRRISRNLRTSFENEHSKNDFIGFLSDNYALNGPVVAPAGGGAGGGSEGGGMGPPQYRRASYCANETRSNPEMGRRQANLRRRAKLGLAVCISMSESFEEEMELFCSEHIALLESMLSRLRASTELAYINHKNFLQIMFQAWQDTQQWFSDLFTAPRIKTPVWLSITTSGSKYSKTVAERFIKELCDLLSFADTKDSNLFRVNGPKIHRKMDLAQYPVLPRGSPDDPLADPFDDPSYSFSFRTPDQSRSEENDSGNRIRGLYSYLDDVGERHSVRYAAGAGTGFEISNAVPDSPSVVAYSSPLYKSHPKARGKMSVQRGPAGSYKLIASGSDHRRAESRAPDGLVRGTYSFLDDKGVQRTVEYIAGAGIGYRVVQNRIGPGTHNNPSVADFRLTDPDFRLANDFGRGAGGGLGPKGGSGGSGGGSGSVGASGPSGGAGGAGRGRTPSRPGGKDYLKPADGARDRNRGDGDAGAADENLGAHADDQGDDIGLGSSSSGSTNFNGKEDRRGFPAGSPQRGTTRYDAGGDSSQRGGSGSSTRNNASGSRNRNRFGGGGGGSASSERGAGRGGAVGGGSSRRGGGAGASSEGDSGLGYLPPTGGSGTSAMSGPGDNYHLNDDDVGSSLPPLVTANHRILEIDRDREWVQRHRDSTVIKNVGKWYVGLPPGQSVRAHVQNIDIIPLGGRIGLSPSEALRQDEIAELNASREH</sequence>
<feature type="domain" description="Folliculin-interacting protein N-terminal" evidence="3">
    <location>
        <begin position="17"/>
        <end position="141"/>
    </location>
</feature>
<dbReference type="GO" id="GO:0042302">
    <property type="term" value="F:structural constituent of cuticle"/>
    <property type="evidence" value="ECO:0007669"/>
    <property type="project" value="UniProtKB-UniRule"/>
</dbReference>
<feature type="compositionally biased region" description="Low complexity" evidence="2">
    <location>
        <begin position="793"/>
        <end position="803"/>
    </location>
</feature>
<protein>
    <submittedName>
        <fullName evidence="5">GD12434</fullName>
    </submittedName>
</protein>
<evidence type="ECO:0000313" key="5">
    <source>
        <dbReference type="EMBL" id="EDX10800.1"/>
    </source>
</evidence>
<feature type="region of interest" description="Disordered" evidence="2">
    <location>
        <begin position="44"/>
        <end position="66"/>
    </location>
</feature>
<dbReference type="Pfam" id="PF00379">
    <property type="entry name" value="Chitin_bind_4"/>
    <property type="match status" value="2"/>
</dbReference>
<feature type="compositionally biased region" description="Low complexity" evidence="2">
    <location>
        <begin position="889"/>
        <end position="898"/>
    </location>
</feature>
<organism evidence="5 6">
    <name type="scientific">Drosophila simulans</name>
    <name type="common">Fruit fly</name>
    <dbReference type="NCBI Taxonomy" id="7240"/>
    <lineage>
        <taxon>Eukaryota</taxon>
        <taxon>Metazoa</taxon>
        <taxon>Ecdysozoa</taxon>
        <taxon>Arthropoda</taxon>
        <taxon>Hexapoda</taxon>
        <taxon>Insecta</taxon>
        <taxon>Pterygota</taxon>
        <taxon>Neoptera</taxon>
        <taxon>Endopterygota</taxon>
        <taxon>Diptera</taxon>
        <taxon>Brachycera</taxon>
        <taxon>Muscomorpha</taxon>
        <taxon>Ephydroidea</taxon>
        <taxon>Drosophilidae</taxon>
        <taxon>Drosophila</taxon>
        <taxon>Sophophora</taxon>
    </lineage>
</organism>
<feature type="compositionally biased region" description="Basic and acidic residues" evidence="2">
    <location>
        <begin position="755"/>
        <end position="774"/>
    </location>
</feature>
<dbReference type="STRING" id="7240.B4QND0"/>
<gene>
    <name evidence="5" type="primary">Dsim\GD12434</name>
    <name evidence="5" type="ORF">Dsim_GD12434</name>
</gene>
<dbReference type="PANTHER" id="PTHR21634:SF9">
    <property type="entry name" value="RE13835P"/>
    <property type="match status" value="1"/>
</dbReference>
<feature type="compositionally biased region" description="Low complexity" evidence="2">
    <location>
        <begin position="47"/>
        <end position="58"/>
    </location>
</feature>
<dbReference type="PhylomeDB" id="B4QND0"/>
<accession>B4QND0</accession>
<evidence type="ECO:0000313" key="6">
    <source>
        <dbReference type="Proteomes" id="UP000000304"/>
    </source>
</evidence>
<dbReference type="Pfam" id="PF14636">
    <property type="entry name" value="FNIP_N"/>
    <property type="match status" value="1"/>
</dbReference>
<dbReference type="GO" id="GO:0042030">
    <property type="term" value="F:ATPase inhibitor activity"/>
    <property type="evidence" value="ECO:0007669"/>
    <property type="project" value="TreeGrafter"/>
</dbReference>
<keyword evidence="6" id="KW-1185">Reference proteome</keyword>
<dbReference type="EMBL" id="CM000363">
    <property type="protein sequence ID" value="EDX10800.1"/>
    <property type="molecule type" value="Genomic_DNA"/>
</dbReference>
<feature type="compositionally biased region" description="Gly residues" evidence="2">
    <location>
        <begin position="871"/>
        <end position="888"/>
    </location>
</feature>
<feature type="compositionally biased region" description="Gly residues" evidence="2">
    <location>
        <begin position="711"/>
        <end position="747"/>
    </location>
</feature>
<dbReference type="InterPro" id="IPR000618">
    <property type="entry name" value="Insect_cuticle"/>
</dbReference>
<feature type="compositionally biased region" description="Low complexity" evidence="2">
    <location>
        <begin position="830"/>
        <end position="851"/>
    </location>
</feature>
<feature type="domain" description="Folliculin-interacting protein middle" evidence="4">
    <location>
        <begin position="378"/>
        <end position="505"/>
    </location>
</feature>
<feature type="region of interest" description="Disordered" evidence="2">
    <location>
        <begin position="707"/>
        <end position="925"/>
    </location>
</feature>
<evidence type="ECO:0000259" key="3">
    <source>
        <dbReference type="Pfam" id="PF14636"/>
    </source>
</evidence>
<dbReference type="GO" id="GO:0005737">
    <property type="term" value="C:cytoplasm"/>
    <property type="evidence" value="ECO:0007669"/>
    <property type="project" value="TreeGrafter"/>
</dbReference>
<dbReference type="Bgee" id="FBgn0269916">
    <property type="expression patterns" value="Expressed in adult organism"/>
</dbReference>
<name>B4QND0_DROSI</name>
<dbReference type="PANTHER" id="PTHR21634">
    <property type="entry name" value="RE13835P"/>
    <property type="match status" value="1"/>
</dbReference>
<evidence type="ECO:0000259" key="4">
    <source>
        <dbReference type="Pfam" id="PF14637"/>
    </source>
</evidence>
<reference evidence="5 6" key="1">
    <citation type="journal article" date="2007" name="Nature">
        <title>Evolution of genes and genomes on the Drosophila phylogeny.</title>
        <authorList>
            <consortium name="Drosophila 12 Genomes Consortium"/>
            <person name="Clark A.G."/>
            <person name="Eisen M.B."/>
            <person name="Smith D.R."/>
            <person name="Bergman C.M."/>
            <person name="Oliver B."/>
            <person name="Markow T.A."/>
            <person name="Kaufman T.C."/>
            <person name="Kellis M."/>
            <person name="Gelbart W."/>
            <person name="Iyer V.N."/>
            <person name="Pollard D.A."/>
            <person name="Sackton T.B."/>
            <person name="Larracuente A.M."/>
            <person name="Singh N.D."/>
            <person name="Abad J.P."/>
            <person name="Abt D.N."/>
            <person name="Adryan B."/>
            <person name="Aguade M."/>
            <person name="Akashi H."/>
            <person name="Anderson W.W."/>
            <person name="Aquadro C.F."/>
            <person name="Ardell D.H."/>
            <person name="Arguello R."/>
            <person name="Artieri C.G."/>
            <person name="Barbash D.A."/>
            <person name="Barker D."/>
            <person name="Barsanti P."/>
            <person name="Batterham P."/>
            <person name="Batzoglou S."/>
            <person name="Begun D."/>
            <person name="Bhutkar A."/>
            <person name="Blanco E."/>
            <person name="Bosak S.A."/>
            <person name="Bradley R.K."/>
            <person name="Brand A.D."/>
            <person name="Brent M.R."/>
            <person name="Brooks A.N."/>
            <person name="Brown R.H."/>
            <person name="Butlin R.K."/>
            <person name="Caggese C."/>
            <person name="Calvi B.R."/>
            <person name="Bernardo de Carvalho A."/>
            <person name="Caspi A."/>
            <person name="Castrezana S."/>
            <person name="Celniker S.E."/>
            <person name="Chang J.L."/>
            <person name="Chapple C."/>
            <person name="Chatterji S."/>
            <person name="Chinwalla A."/>
            <person name="Civetta A."/>
            <person name="Clifton S.W."/>
            <person name="Comeron J.M."/>
            <person name="Costello J.C."/>
            <person name="Coyne J.A."/>
            <person name="Daub J."/>
            <person name="David R.G."/>
            <person name="Delcher A.L."/>
            <person name="Delehaunty K."/>
            <person name="Do C.B."/>
            <person name="Ebling H."/>
            <person name="Edwards K."/>
            <person name="Eickbush T."/>
            <person name="Evans J.D."/>
            <person name="Filipski A."/>
            <person name="Findeiss S."/>
            <person name="Freyhult E."/>
            <person name="Fulton L."/>
            <person name="Fulton R."/>
            <person name="Garcia A.C."/>
            <person name="Gardiner A."/>
            <person name="Garfield D.A."/>
            <person name="Garvin B.E."/>
            <person name="Gibson G."/>
            <person name="Gilbert D."/>
            <person name="Gnerre S."/>
            <person name="Godfrey J."/>
            <person name="Good R."/>
            <person name="Gotea V."/>
            <person name="Gravely B."/>
            <person name="Greenberg A.J."/>
            <person name="Griffiths-Jones S."/>
            <person name="Gross S."/>
            <person name="Guigo R."/>
            <person name="Gustafson E.A."/>
            <person name="Haerty W."/>
            <person name="Hahn M.W."/>
            <person name="Halligan D.L."/>
            <person name="Halpern A.L."/>
            <person name="Halter G.M."/>
            <person name="Han M.V."/>
            <person name="Heger A."/>
            <person name="Hillier L."/>
            <person name="Hinrichs A.S."/>
            <person name="Holmes I."/>
            <person name="Hoskins R.A."/>
            <person name="Hubisz M.J."/>
            <person name="Hultmark D."/>
            <person name="Huntley M.A."/>
            <person name="Jaffe D.B."/>
            <person name="Jagadeeshan S."/>
            <person name="Jeck W.R."/>
            <person name="Johnson J."/>
            <person name="Jones C.D."/>
            <person name="Jordan W.C."/>
            <person name="Karpen G.H."/>
            <person name="Kataoka E."/>
            <person name="Keightley P.D."/>
            <person name="Kheradpour P."/>
            <person name="Kirkness E.F."/>
            <person name="Koerich L.B."/>
            <person name="Kristiansen K."/>
            <person name="Kudrna D."/>
            <person name="Kulathinal R.J."/>
            <person name="Kumar S."/>
            <person name="Kwok R."/>
            <person name="Lander E."/>
            <person name="Langley C.H."/>
            <person name="Lapoint R."/>
            <person name="Lazzaro B.P."/>
            <person name="Lee S.J."/>
            <person name="Levesque L."/>
            <person name="Li R."/>
            <person name="Lin C.F."/>
            <person name="Lin M.F."/>
            <person name="Lindblad-Toh K."/>
            <person name="Llopart A."/>
            <person name="Long M."/>
            <person name="Low L."/>
            <person name="Lozovsky E."/>
            <person name="Lu J."/>
            <person name="Luo M."/>
            <person name="Machado C.A."/>
            <person name="Makalowski W."/>
            <person name="Marzo M."/>
            <person name="Matsuda M."/>
            <person name="Matzkin L."/>
            <person name="McAllister B."/>
            <person name="McBride C.S."/>
            <person name="McKernan B."/>
            <person name="McKernan K."/>
            <person name="Mendez-Lago M."/>
            <person name="Minx P."/>
            <person name="Mollenhauer M.U."/>
            <person name="Montooth K."/>
            <person name="Mount S.M."/>
            <person name="Mu X."/>
            <person name="Myers E."/>
            <person name="Negre B."/>
            <person name="Newfeld S."/>
            <person name="Nielsen R."/>
            <person name="Noor M.A."/>
            <person name="O'Grady P."/>
            <person name="Pachter L."/>
            <person name="Papaceit M."/>
            <person name="Parisi M.J."/>
            <person name="Parisi M."/>
            <person name="Parts L."/>
            <person name="Pedersen J.S."/>
            <person name="Pesole G."/>
            <person name="Phillippy A.M."/>
            <person name="Ponting C.P."/>
            <person name="Pop M."/>
            <person name="Porcelli D."/>
            <person name="Powell J.R."/>
            <person name="Prohaska S."/>
            <person name="Pruitt K."/>
            <person name="Puig M."/>
            <person name="Quesneville H."/>
            <person name="Ram K.R."/>
            <person name="Rand D."/>
            <person name="Rasmussen M.D."/>
            <person name="Reed L.K."/>
            <person name="Reenan R."/>
            <person name="Reily A."/>
            <person name="Remington K.A."/>
            <person name="Rieger T.T."/>
            <person name="Ritchie M.G."/>
            <person name="Robin C."/>
            <person name="Rogers Y.H."/>
            <person name="Rohde C."/>
            <person name="Rozas J."/>
            <person name="Rubenfield M.J."/>
            <person name="Ruiz A."/>
            <person name="Russo S."/>
            <person name="Salzberg S.L."/>
            <person name="Sanchez-Gracia A."/>
            <person name="Saranga D.J."/>
            <person name="Sato H."/>
            <person name="Schaeffer S.W."/>
            <person name="Schatz M.C."/>
            <person name="Schlenke T."/>
            <person name="Schwartz R."/>
            <person name="Segarra C."/>
            <person name="Singh R.S."/>
            <person name="Sirot L."/>
            <person name="Sirota M."/>
            <person name="Sisneros N.B."/>
            <person name="Smith C.D."/>
            <person name="Smith T.F."/>
            <person name="Spieth J."/>
            <person name="Stage D.E."/>
            <person name="Stark A."/>
            <person name="Stephan W."/>
            <person name="Strausberg R.L."/>
            <person name="Strempel S."/>
            <person name="Sturgill D."/>
            <person name="Sutton G."/>
            <person name="Sutton G.G."/>
            <person name="Tao W."/>
            <person name="Teichmann S."/>
            <person name="Tobari Y.N."/>
            <person name="Tomimura Y."/>
            <person name="Tsolas J.M."/>
            <person name="Valente V.L."/>
            <person name="Venter E."/>
            <person name="Venter J.C."/>
            <person name="Vicario S."/>
            <person name="Vieira F.G."/>
            <person name="Vilella A.J."/>
            <person name="Villasante A."/>
            <person name="Walenz B."/>
            <person name="Wang J."/>
            <person name="Wasserman M."/>
            <person name="Watts T."/>
            <person name="Wilson D."/>
            <person name="Wilson R.K."/>
            <person name="Wing R.A."/>
            <person name="Wolfner M.F."/>
            <person name="Wong A."/>
            <person name="Wong G.K."/>
            <person name="Wu C.I."/>
            <person name="Wu G."/>
            <person name="Yamamoto D."/>
            <person name="Yang H.P."/>
            <person name="Yang S.P."/>
            <person name="Yorke J.A."/>
            <person name="Yoshida K."/>
            <person name="Zdobnov E."/>
            <person name="Zhang P."/>
            <person name="Zhang Y."/>
            <person name="Zimin A.V."/>
            <person name="Baldwin J."/>
            <person name="Abdouelleil A."/>
            <person name="Abdulkadir J."/>
            <person name="Abebe A."/>
            <person name="Abera B."/>
            <person name="Abreu J."/>
            <person name="Acer S.C."/>
            <person name="Aftuck L."/>
            <person name="Alexander A."/>
            <person name="An P."/>
            <person name="Anderson E."/>
            <person name="Anderson S."/>
            <person name="Arachi H."/>
            <person name="Azer M."/>
            <person name="Bachantsang P."/>
            <person name="Barry A."/>
            <person name="Bayul T."/>
            <person name="Berlin A."/>
            <person name="Bessette D."/>
            <person name="Bloom T."/>
            <person name="Blye J."/>
            <person name="Boguslavskiy L."/>
            <person name="Bonnet C."/>
            <person name="Boukhgalter B."/>
            <person name="Bourzgui I."/>
            <person name="Brown A."/>
            <person name="Cahill P."/>
            <person name="Channer S."/>
            <person name="Cheshatsang Y."/>
            <person name="Chuda L."/>
            <person name="Citroen M."/>
            <person name="Collymore A."/>
            <person name="Cooke P."/>
            <person name="Costello M."/>
            <person name="D'Aco K."/>
            <person name="Daza R."/>
            <person name="De Haan G."/>
            <person name="DeGray S."/>
            <person name="DeMaso C."/>
            <person name="Dhargay N."/>
            <person name="Dooley K."/>
            <person name="Dooley E."/>
            <person name="Doricent M."/>
            <person name="Dorje P."/>
            <person name="Dorjee K."/>
            <person name="Dupes A."/>
            <person name="Elong R."/>
            <person name="Falk J."/>
            <person name="Farina A."/>
            <person name="Faro S."/>
            <person name="Ferguson D."/>
            <person name="Fisher S."/>
            <person name="Foley C.D."/>
            <person name="Franke A."/>
            <person name="Friedrich D."/>
            <person name="Gadbois L."/>
            <person name="Gearin G."/>
            <person name="Gearin C.R."/>
            <person name="Giannoukos G."/>
            <person name="Goode T."/>
            <person name="Graham J."/>
            <person name="Grandbois E."/>
            <person name="Grewal S."/>
            <person name="Gyaltsen K."/>
            <person name="Hafez N."/>
            <person name="Hagos B."/>
            <person name="Hall J."/>
            <person name="Henson C."/>
            <person name="Hollinger A."/>
            <person name="Honan T."/>
            <person name="Huard M.D."/>
            <person name="Hughes L."/>
            <person name="Hurhula B."/>
            <person name="Husby M.E."/>
            <person name="Kamat A."/>
            <person name="Kanga B."/>
            <person name="Kashin S."/>
            <person name="Khazanovich D."/>
            <person name="Kisner P."/>
            <person name="Lance K."/>
            <person name="Lara M."/>
            <person name="Lee W."/>
            <person name="Lennon N."/>
            <person name="Letendre F."/>
            <person name="LeVine R."/>
            <person name="Lipovsky A."/>
            <person name="Liu X."/>
            <person name="Liu J."/>
            <person name="Liu S."/>
            <person name="Lokyitsang T."/>
            <person name="Lokyitsang Y."/>
            <person name="Lubonja R."/>
            <person name="Lui A."/>
            <person name="MacDonald P."/>
            <person name="Magnisalis V."/>
            <person name="Maru K."/>
            <person name="Matthews C."/>
            <person name="McCusker W."/>
            <person name="McDonough S."/>
            <person name="Mehta T."/>
            <person name="Meldrim J."/>
            <person name="Meneus L."/>
            <person name="Mihai O."/>
            <person name="Mihalev A."/>
            <person name="Mihova T."/>
            <person name="Mittelman R."/>
            <person name="Mlenga V."/>
            <person name="Montmayeur A."/>
            <person name="Mulrain L."/>
            <person name="Navidi A."/>
            <person name="Naylor J."/>
            <person name="Negash T."/>
            <person name="Nguyen T."/>
            <person name="Nguyen N."/>
            <person name="Nicol R."/>
            <person name="Norbu C."/>
            <person name="Norbu N."/>
            <person name="Novod N."/>
            <person name="O'Neill B."/>
            <person name="Osman S."/>
            <person name="Markiewicz E."/>
            <person name="Oyono O.L."/>
            <person name="Patti C."/>
            <person name="Phunkhang P."/>
            <person name="Pierre F."/>
            <person name="Priest M."/>
            <person name="Raghuraman S."/>
            <person name="Rege F."/>
            <person name="Reyes R."/>
            <person name="Rise C."/>
            <person name="Rogov P."/>
            <person name="Ross K."/>
            <person name="Ryan E."/>
            <person name="Settipalli S."/>
            <person name="Shea T."/>
            <person name="Sherpa N."/>
            <person name="Shi L."/>
            <person name="Shih D."/>
            <person name="Sparrow T."/>
            <person name="Spaulding J."/>
            <person name="Stalker J."/>
            <person name="Stange-Thomann N."/>
            <person name="Stavropoulos S."/>
            <person name="Stone C."/>
            <person name="Strader C."/>
            <person name="Tesfaye S."/>
            <person name="Thomson T."/>
            <person name="Thoulutsang Y."/>
            <person name="Thoulutsang D."/>
            <person name="Topham K."/>
            <person name="Topping I."/>
            <person name="Tsamla T."/>
            <person name="Vassiliev H."/>
            <person name="Vo A."/>
            <person name="Wangchuk T."/>
            <person name="Wangdi T."/>
            <person name="Weiand M."/>
            <person name="Wilkinson J."/>
            <person name="Wilson A."/>
            <person name="Yadav S."/>
            <person name="Young G."/>
            <person name="Yu Q."/>
            <person name="Zembek L."/>
            <person name="Zhong D."/>
            <person name="Zimmer A."/>
            <person name="Zwirko Z."/>
            <person name="Jaffe D.B."/>
            <person name="Alvarez P."/>
            <person name="Brockman W."/>
            <person name="Butler J."/>
            <person name="Chin C."/>
            <person name="Gnerre S."/>
            <person name="Grabherr M."/>
            <person name="Kleber M."/>
            <person name="Mauceli E."/>
            <person name="MacCallum I."/>
        </authorList>
    </citation>
    <scope>NUCLEOTIDE SEQUENCE [LARGE SCALE GENOMIC DNA]</scope>
    <source>
        <strain evidence="6">white501</strain>
    </source>
</reference>